<protein>
    <recommendedName>
        <fullName evidence="9">Cobalamin biosynthesis protein CobD</fullName>
    </recommendedName>
</protein>
<dbReference type="PANTHER" id="PTHR34308:SF1">
    <property type="entry name" value="COBALAMIN BIOSYNTHESIS PROTEIN CBIB"/>
    <property type="match status" value="1"/>
</dbReference>
<reference evidence="10 11" key="1">
    <citation type="submission" date="2018-11" db="EMBL/GenBank/DDBJ databases">
        <title>Vibrio LJC006 sp. nov., isolated from seawater during the bloom of the enteromorpha.</title>
        <authorList>
            <person name="Liang J."/>
        </authorList>
    </citation>
    <scope>NUCLEOTIDE SEQUENCE [LARGE SCALE GENOMIC DNA]</scope>
    <source>
        <strain evidence="10 11">LJC006</strain>
    </source>
</reference>
<evidence type="ECO:0000256" key="5">
    <source>
        <dbReference type="ARBA" id="ARBA00022573"/>
    </source>
</evidence>
<comment type="similarity">
    <text evidence="3 9">Belongs to the CobD/CbiB family.</text>
</comment>
<dbReference type="UniPathway" id="UPA00148"/>
<comment type="function">
    <text evidence="9">Converts cobyric acid to cobinamide by the addition of aminopropanol on the F carboxylic group.</text>
</comment>
<dbReference type="InterPro" id="IPR004485">
    <property type="entry name" value="Cobalamin_biosynth_CobD/CbiB"/>
</dbReference>
<dbReference type="EMBL" id="RJVQ01000001">
    <property type="protein sequence ID" value="RQW64560.1"/>
    <property type="molecule type" value="Genomic_DNA"/>
</dbReference>
<dbReference type="AlphaFoldDB" id="A0A3N9TK05"/>
<accession>A0A3N9TK05</accession>
<dbReference type="RefSeq" id="WP_124935212.1">
    <property type="nucleotide sequence ID" value="NZ_RJVQ01000001.1"/>
</dbReference>
<feature type="transmembrane region" description="Helical" evidence="9">
    <location>
        <begin position="156"/>
        <end position="177"/>
    </location>
</feature>
<keyword evidence="4 9" id="KW-1003">Cell membrane</keyword>
<evidence type="ECO:0000313" key="10">
    <source>
        <dbReference type="EMBL" id="RQW64560.1"/>
    </source>
</evidence>
<feature type="transmembrane region" description="Helical" evidence="9">
    <location>
        <begin position="296"/>
        <end position="313"/>
    </location>
</feature>
<dbReference type="GO" id="GO:0009236">
    <property type="term" value="P:cobalamin biosynthetic process"/>
    <property type="evidence" value="ECO:0007669"/>
    <property type="project" value="UniProtKB-UniRule"/>
</dbReference>
<evidence type="ECO:0000256" key="3">
    <source>
        <dbReference type="ARBA" id="ARBA00006263"/>
    </source>
</evidence>
<dbReference type="PANTHER" id="PTHR34308">
    <property type="entry name" value="COBALAMIN BIOSYNTHESIS PROTEIN CBIB"/>
    <property type="match status" value="1"/>
</dbReference>
<evidence type="ECO:0000256" key="7">
    <source>
        <dbReference type="ARBA" id="ARBA00022989"/>
    </source>
</evidence>
<dbReference type="HAMAP" id="MF_00024">
    <property type="entry name" value="CobD_CbiB"/>
    <property type="match status" value="1"/>
</dbReference>
<evidence type="ECO:0000256" key="2">
    <source>
        <dbReference type="ARBA" id="ARBA00004953"/>
    </source>
</evidence>
<evidence type="ECO:0000256" key="1">
    <source>
        <dbReference type="ARBA" id="ARBA00004651"/>
    </source>
</evidence>
<comment type="caution">
    <text evidence="10">The sequence shown here is derived from an EMBL/GenBank/DDBJ whole genome shotgun (WGS) entry which is preliminary data.</text>
</comment>
<keyword evidence="7 9" id="KW-1133">Transmembrane helix</keyword>
<dbReference type="GO" id="GO:0048472">
    <property type="term" value="F:threonine-phosphate decarboxylase activity"/>
    <property type="evidence" value="ECO:0007669"/>
    <property type="project" value="InterPro"/>
</dbReference>
<proteinExistence type="inferred from homology"/>
<dbReference type="OrthoDB" id="9811967at2"/>
<organism evidence="10 11">
    <name type="scientific">Vibrio viridaestus</name>
    <dbReference type="NCBI Taxonomy" id="2487322"/>
    <lineage>
        <taxon>Bacteria</taxon>
        <taxon>Pseudomonadati</taxon>
        <taxon>Pseudomonadota</taxon>
        <taxon>Gammaproteobacteria</taxon>
        <taxon>Vibrionales</taxon>
        <taxon>Vibrionaceae</taxon>
        <taxon>Vibrio</taxon>
    </lineage>
</organism>
<gene>
    <name evidence="9" type="primary">cobD</name>
    <name evidence="10" type="ORF">EES38_00480</name>
</gene>
<dbReference type="Pfam" id="PF03186">
    <property type="entry name" value="CobD_Cbib"/>
    <property type="match status" value="1"/>
</dbReference>
<keyword evidence="8 9" id="KW-0472">Membrane</keyword>
<keyword evidence="6 9" id="KW-0812">Transmembrane</keyword>
<evidence type="ECO:0000256" key="8">
    <source>
        <dbReference type="ARBA" id="ARBA00023136"/>
    </source>
</evidence>
<keyword evidence="11" id="KW-1185">Reference proteome</keyword>
<dbReference type="GO" id="GO:0015420">
    <property type="term" value="F:ABC-type vitamin B12 transporter activity"/>
    <property type="evidence" value="ECO:0007669"/>
    <property type="project" value="UniProtKB-UniRule"/>
</dbReference>
<evidence type="ECO:0000256" key="6">
    <source>
        <dbReference type="ARBA" id="ARBA00022692"/>
    </source>
</evidence>
<comment type="pathway">
    <text evidence="2 9">Cofactor biosynthesis; adenosylcobalamin biosynthesis.</text>
</comment>
<comment type="caution">
    <text evidence="9">Lacks conserved residue(s) required for the propagation of feature annotation.</text>
</comment>
<comment type="subcellular location">
    <subcellularLocation>
        <location evidence="1 9">Cell membrane</location>
        <topology evidence="1 9">Multi-pass membrane protein</topology>
    </subcellularLocation>
</comment>
<evidence type="ECO:0000256" key="9">
    <source>
        <dbReference type="HAMAP-Rule" id="MF_00024"/>
    </source>
</evidence>
<dbReference type="NCBIfam" id="TIGR00380">
    <property type="entry name" value="cobal_cbiB"/>
    <property type="match status" value="1"/>
</dbReference>
<dbReference type="Proteomes" id="UP000281112">
    <property type="component" value="Unassembled WGS sequence"/>
</dbReference>
<keyword evidence="5 9" id="KW-0169">Cobalamin biosynthesis</keyword>
<feature type="transmembrane region" description="Helical" evidence="9">
    <location>
        <begin position="50"/>
        <end position="75"/>
    </location>
</feature>
<evidence type="ECO:0000256" key="4">
    <source>
        <dbReference type="ARBA" id="ARBA00022475"/>
    </source>
</evidence>
<name>A0A3N9TK05_9VIBR</name>
<dbReference type="GO" id="GO:0005886">
    <property type="term" value="C:plasma membrane"/>
    <property type="evidence" value="ECO:0007669"/>
    <property type="project" value="UniProtKB-SubCell"/>
</dbReference>
<sequence length="314" mass="35156">MSSLLFIMAYLIDLMLGDPMNWPHPIRWIGNSISAVERRLRELFAKASELYFAGLLLWLVIVGGSYVVTLAVIWLAYSMSDVLGFLLQLWLAYTVLATKCLSDSAKLVYDALVSGDIEQSRLKLSYIVGRDTTQLNEKQISRAVVETVAENTVDGVIAPLFYLFIGGVPLAMAYKAVNTLDSMVGYKNEKYGEIGYFSARLDDAANYIPARLSWLCFTLAAKLINCNARQAFKIGWRDRNNHKSPNCAWSEGAVAGALGIRLGGPNVYFGKLVEKPWIGDDVREIHYQDILTTIRLMYIASAIALFIFCLCYWL</sequence>
<evidence type="ECO:0000313" key="11">
    <source>
        <dbReference type="Proteomes" id="UP000281112"/>
    </source>
</evidence>